<dbReference type="SUPFAM" id="SSF53056">
    <property type="entry name" value="beta-carbonic anhydrase, cab"/>
    <property type="match status" value="1"/>
</dbReference>
<dbReference type="Proteomes" id="UP001501585">
    <property type="component" value="Unassembled WGS sequence"/>
</dbReference>
<feature type="transmembrane region" description="Helical" evidence="12">
    <location>
        <begin position="358"/>
        <end position="379"/>
    </location>
</feature>
<protein>
    <recommendedName>
        <fullName evidence="3">carbonic anhydrase</fullName>
        <ecNumber evidence="3">4.2.1.1</ecNumber>
    </recommendedName>
</protein>
<dbReference type="PROSITE" id="PS00705">
    <property type="entry name" value="PROK_CO2_ANHYDRASE_2"/>
    <property type="match status" value="1"/>
</dbReference>
<feature type="compositionally biased region" description="Basic and acidic residues" evidence="11">
    <location>
        <begin position="762"/>
        <end position="773"/>
    </location>
</feature>
<dbReference type="RefSeq" id="WP_344160684.1">
    <property type="nucleotide sequence ID" value="NZ_BAAAPC010000004.1"/>
</dbReference>
<dbReference type="Pfam" id="PF00484">
    <property type="entry name" value="Pro_CA"/>
    <property type="match status" value="1"/>
</dbReference>
<evidence type="ECO:0000259" key="13">
    <source>
        <dbReference type="Pfam" id="PF00916"/>
    </source>
</evidence>
<evidence type="ECO:0000256" key="1">
    <source>
        <dbReference type="ARBA" id="ARBA00004141"/>
    </source>
</evidence>
<gene>
    <name evidence="14" type="ORF">GCM10009799_12070</name>
</gene>
<feature type="transmembrane region" description="Helical" evidence="12">
    <location>
        <begin position="103"/>
        <end position="125"/>
    </location>
</feature>
<dbReference type="EC" id="4.2.1.1" evidence="3"/>
<evidence type="ECO:0000256" key="4">
    <source>
        <dbReference type="ARBA" id="ARBA00022692"/>
    </source>
</evidence>
<comment type="similarity">
    <text evidence="2">Belongs to the beta-class carbonic anhydrase family.</text>
</comment>
<evidence type="ECO:0000256" key="5">
    <source>
        <dbReference type="ARBA" id="ARBA00022833"/>
    </source>
</evidence>
<feature type="region of interest" description="Disordered" evidence="11">
    <location>
        <begin position="748"/>
        <end position="773"/>
    </location>
</feature>
<comment type="caution">
    <text evidence="14">The sequence shown here is derived from an EMBL/GenBank/DDBJ whole genome shotgun (WGS) entry which is preliminary data.</text>
</comment>
<comment type="catalytic activity">
    <reaction evidence="10">
        <text>hydrogencarbonate + H(+) = CO2 + H2O</text>
        <dbReference type="Rhea" id="RHEA:10748"/>
        <dbReference type="ChEBI" id="CHEBI:15377"/>
        <dbReference type="ChEBI" id="CHEBI:15378"/>
        <dbReference type="ChEBI" id="CHEBI:16526"/>
        <dbReference type="ChEBI" id="CHEBI:17544"/>
        <dbReference type="EC" id="4.2.1.1"/>
    </reaction>
</comment>
<feature type="domain" description="SLC26A/SulP transporter" evidence="13">
    <location>
        <begin position="34"/>
        <end position="389"/>
    </location>
</feature>
<dbReference type="Gene3D" id="3.40.1050.10">
    <property type="entry name" value="Carbonic anhydrase"/>
    <property type="match status" value="1"/>
</dbReference>
<comment type="function">
    <text evidence="9">Catalyzes the reversible hydration of carbon dioxide to form bicarbonate.</text>
</comment>
<keyword evidence="7 12" id="KW-0472">Membrane</keyword>
<evidence type="ECO:0000256" key="10">
    <source>
        <dbReference type="ARBA" id="ARBA00048348"/>
    </source>
</evidence>
<evidence type="ECO:0000256" key="9">
    <source>
        <dbReference type="ARBA" id="ARBA00024993"/>
    </source>
</evidence>
<dbReference type="InterPro" id="IPR001902">
    <property type="entry name" value="SLC26A/SulP_fam"/>
</dbReference>
<sequence length="773" mass="80938">MRHDAQGPDLNPKERAVRPLSGVRSVPLPKAPLSDATASVVVFLVAVPLSLGIAVASGAPLVAGIIAAVVGGIVAGAVGGSAVQVSGPAAGLTIIVADLVLTYGWRVTCFITLLAGVVQLALGAFRIARAALAISPAVIHGMLAGVGLTIALAQLHVILGGAPQSSALDNIAELPGQIADNHTAAVAVGLITIAIMFLWGRLPSIGGLRVNRVPAALVAVVAATAAATAGGWNLERVHLPDSLADAWSGPALPAPDQIHGVAVAVAAVAMVASVESLLCAIAVDGMHDGRRARLDRELIGQGAANTVSGSLGGLPVAGVIVRSTANVRAGARSPLSAVLHGVWILVFVALFADLVELIPMAALAGLLVFIGIQMVNLTHVRDLRRHHESSIYLVTLASVVLLGLLEGVLIGFGLAMAVSLHRLTRVTVLTEERDDRHHVIVQGSLTFLGVPRVTQVLRNVPHGARVDLDLHVDFMDHAAFESIHAWRLDHERTGGTVDIDEVHENWYERRSMHAPPSGKTSPDGLARWWAPWGLRGYDHNADSASGLLMTGAREYHASTAGRMRSLMSRLAHAQHPRALFIACADSRVVPNLITASGPGDLFTLRNIGNLVPPKGSGDDSVGAAIEYAVTVLEVPSIVVCGHSHCGAMQALLDGAHEDPGDARLTQLQQWLRDGAAELPRGDGEAPQGPSPAAVRMLSQSNVVRQLENLLTYPAVHHRLQEGRLELTGLYYDLETAQVHVLDGQRGEFVPVPPDRIPGPRTAPRDSAGERSPA</sequence>
<evidence type="ECO:0000256" key="12">
    <source>
        <dbReference type="SAM" id="Phobius"/>
    </source>
</evidence>
<dbReference type="InterPro" id="IPR001765">
    <property type="entry name" value="Carbonic_anhydrase"/>
</dbReference>
<evidence type="ECO:0000256" key="8">
    <source>
        <dbReference type="ARBA" id="ARBA00023239"/>
    </source>
</evidence>
<feature type="transmembrane region" description="Helical" evidence="12">
    <location>
        <begin position="61"/>
        <end position="83"/>
    </location>
</feature>
<keyword evidence="5" id="KW-0862">Zinc</keyword>
<dbReference type="SMART" id="SM00947">
    <property type="entry name" value="Pro_CA"/>
    <property type="match status" value="1"/>
</dbReference>
<dbReference type="PANTHER" id="PTHR11814">
    <property type="entry name" value="SULFATE TRANSPORTER"/>
    <property type="match status" value="1"/>
</dbReference>
<evidence type="ECO:0000256" key="2">
    <source>
        <dbReference type="ARBA" id="ARBA00006217"/>
    </source>
</evidence>
<dbReference type="InterPro" id="IPR011547">
    <property type="entry name" value="SLC26A/SulP_dom"/>
</dbReference>
<dbReference type="PROSITE" id="PS00704">
    <property type="entry name" value="PROK_CO2_ANHYDRASE_1"/>
    <property type="match status" value="1"/>
</dbReference>
<comment type="subcellular location">
    <subcellularLocation>
        <location evidence="1">Membrane</location>
        <topology evidence="1">Multi-pass membrane protein</topology>
    </subcellularLocation>
</comment>
<dbReference type="EMBL" id="BAAAPC010000004">
    <property type="protein sequence ID" value="GAA1988018.1"/>
    <property type="molecule type" value="Genomic_DNA"/>
</dbReference>
<feature type="transmembrane region" description="Helical" evidence="12">
    <location>
        <begin position="335"/>
        <end position="352"/>
    </location>
</feature>
<feature type="transmembrane region" description="Helical" evidence="12">
    <location>
        <begin position="258"/>
        <end position="283"/>
    </location>
</feature>
<keyword evidence="15" id="KW-1185">Reference proteome</keyword>
<feature type="transmembrane region" description="Helical" evidence="12">
    <location>
        <begin position="214"/>
        <end position="234"/>
    </location>
</feature>
<dbReference type="Pfam" id="PF00916">
    <property type="entry name" value="Sulfate_transp"/>
    <property type="match status" value="1"/>
</dbReference>
<feature type="transmembrane region" description="Helical" evidence="12">
    <location>
        <begin position="391"/>
        <end position="418"/>
    </location>
</feature>
<evidence type="ECO:0000256" key="7">
    <source>
        <dbReference type="ARBA" id="ARBA00023136"/>
    </source>
</evidence>
<name>A0ABN2SK28_9ACTN</name>
<keyword evidence="4 12" id="KW-0812">Transmembrane</keyword>
<proteinExistence type="inferred from homology"/>
<dbReference type="InterPro" id="IPR015892">
    <property type="entry name" value="Carbonic_anhydrase_CS"/>
</dbReference>
<keyword evidence="6 12" id="KW-1133">Transmembrane helix</keyword>
<feature type="transmembrane region" description="Helical" evidence="12">
    <location>
        <begin position="36"/>
        <end position="54"/>
    </location>
</feature>
<keyword evidence="8" id="KW-0456">Lyase</keyword>
<evidence type="ECO:0000256" key="6">
    <source>
        <dbReference type="ARBA" id="ARBA00022989"/>
    </source>
</evidence>
<feature type="transmembrane region" description="Helical" evidence="12">
    <location>
        <begin position="137"/>
        <end position="162"/>
    </location>
</feature>
<organism evidence="14 15">
    <name type="scientific">Nocardiopsis rhodophaea</name>
    <dbReference type="NCBI Taxonomy" id="280238"/>
    <lineage>
        <taxon>Bacteria</taxon>
        <taxon>Bacillati</taxon>
        <taxon>Actinomycetota</taxon>
        <taxon>Actinomycetes</taxon>
        <taxon>Streptosporangiales</taxon>
        <taxon>Nocardiopsidaceae</taxon>
        <taxon>Nocardiopsis</taxon>
    </lineage>
</organism>
<evidence type="ECO:0000256" key="3">
    <source>
        <dbReference type="ARBA" id="ARBA00012925"/>
    </source>
</evidence>
<feature type="transmembrane region" description="Helical" evidence="12">
    <location>
        <begin position="182"/>
        <end position="202"/>
    </location>
</feature>
<evidence type="ECO:0000256" key="11">
    <source>
        <dbReference type="SAM" id="MobiDB-lite"/>
    </source>
</evidence>
<evidence type="ECO:0000313" key="15">
    <source>
        <dbReference type="Proteomes" id="UP001501585"/>
    </source>
</evidence>
<reference evidence="14 15" key="1">
    <citation type="journal article" date="2019" name="Int. J. Syst. Evol. Microbiol.">
        <title>The Global Catalogue of Microorganisms (GCM) 10K type strain sequencing project: providing services to taxonomists for standard genome sequencing and annotation.</title>
        <authorList>
            <consortium name="The Broad Institute Genomics Platform"/>
            <consortium name="The Broad Institute Genome Sequencing Center for Infectious Disease"/>
            <person name="Wu L."/>
            <person name="Ma J."/>
        </authorList>
    </citation>
    <scope>NUCLEOTIDE SEQUENCE [LARGE SCALE GENOMIC DNA]</scope>
    <source>
        <strain evidence="14 15">JCM 15313</strain>
    </source>
</reference>
<evidence type="ECO:0000313" key="14">
    <source>
        <dbReference type="EMBL" id="GAA1988018.1"/>
    </source>
</evidence>
<accession>A0ABN2SK28</accession>
<dbReference type="InterPro" id="IPR036874">
    <property type="entry name" value="Carbonic_anhydrase_sf"/>
</dbReference>